<dbReference type="EMBL" id="RBKV01000001">
    <property type="protein sequence ID" value="RKR94582.1"/>
    <property type="molecule type" value="Genomic_DNA"/>
</dbReference>
<name>A0A495K264_WILMA</name>
<dbReference type="Proteomes" id="UP000274762">
    <property type="component" value="Unassembled WGS sequence"/>
</dbReference>
<accession>A0A495K264</accession>
<evidence type="ECO:0000313" key="1">
    <source>
        <dbReference type="EMBL" id="RKR94582.1"/>
    </source>
</evidence>
<reference evidence="1 2" key="1">
    <citation type="submission" date="2018-10" db="EMBL/GenBank/DDBJ databases">
        <title>Sequencing the genomes of 1000 actinobacteria strains.</title>
        <authorList>
            <person name="Klenk H.-P."/>
        </authorList>
    </citation>
    <scope>NUCLEOTIDE SEQUENCE [LARGE SCALE GENOMIC DNA]</scope>
    <source>
        <strain evidence="1 2">DSM 44343</strain>
    </source>
</reference>
<evidence type="ECO:0000313" key="2">
    <source>
        <dbReference type="Proteomes" id="UP000274762"/>
    </source>
</evidence>
<dbReference type="Gene3D" id="3.40.50.720">
    <property type="entry name" value="NAD(P)-binding Rossmann-like Domain"/>
    <property type="match status" value="1"/>
</dbReference>
<comment type="caution">
    <text evidence="1">The sequence shown here is derived from an EMBL/GenBank/DDBJ whole genome shotgun (WGS) entry which is preliminary data.</text>
</comment>
<organism evidence="1 2">
    <name type="scientific">Williamsia marianensis</name>
    <dbReference type="NCBI Taxonomy" id="85044"/>
    <lineage>
        <taxon>Bacteria</taxon>
        <taxon>Bacillati</taxon>
        <taxon>Actinomycetota</taxon>
        <taxon>Actinomycetes</taxon>
        <taxon>Mycobacteriales</taxon>
        <taxon>Nocardiaceae</taxon>
        <taxon>Williamsia</taxon>
    </lineage>
</organism>
<sequence>MAVVMSLPRLRPETVIVLRPGGRVQVGCDPETAVVLEPPVHVSAARLIGLLRWMTGPRSVTEVTAAAADIGLDLDEVRGILDRLVAVGIGHHLPHTGAQRPLTIRVHGSGPLASAVARAVAAGGHRVRQSVRRPRLAPDHPDTEKAFATWSADLVVLTDFLTHDPWLIADLMKSRVPHLTVRLRDGSGVIGPLVLPGLTSCLVCADHHRRDRDAEWPIISAQLFGQRGWASPATIAGTVALTVAQIEHITAVTSAAASASASPDRDPPTTVNATIELRPNASSLQIRQWTPHPLCGCGVPA</sequence>
<gene>
    <name evidence="1" type="ORF">DFJ75_1378</name>
</gene>
<evidence type="ECO:0008006" key="3">
    <source>
        <dbReference type="Google" id="ProtNLM"/>
    </source>
</evidence>
<dbReference type="RefSeq" id="WP_084248317.1">
    <property type="nucleotide sequence ID" value="NZ_CBCRXS010000009.1"/>
</dbReference>
<proteinExistence type="predicted"/>
<dbReference type="AlphaFoldDB" id="A0A495K264"/>
<dbReference type="OrthoDB" id="4426339at2"/>
<protein>
    <recommendedName>
        <fullName evidence="3">Bacteriocin biosynthesis cyclodehydratase domain-containing protein</fullName>
    </recommendedName>
</protein>